<dbReference type="SUPFAM" id="SSF51230">
    <property type="entry name" value="Single hybrid motif"/>
    <property type="match status" value="1"/>
</dbReference>
<dbReference type="Gene3D" id="3.30.470.20">
    <property type="entry name" value="ATP-grasp fold, B domain"/>
    <property type="match status" value="1"/>
</dbReference>
<sequence length="694" mass="72075">MRAVLVANRGEIACRILATVRRLGLRGIAVYSDEDAQAAHVATADEAHWLGDARAYLDAERIVAVARAAGADAIHPGYGFLAEDAAFAGAVSAAGVGWIGPPPEAIAAMGDKIAAKRAAERAGVPVVPGVHEPGLDDAGLRKAAGEVGFPLLVKAAAGGGGRGMRVVDDPDALETGVFDDAVAAARREASAAFGSDALLLERLIERPRHIEVQVLADRDGGVAAVGDRECSLQRRHQKIVEEAPAPGLDATRAAMADAAVAVARACGYEGAGTVEFVRSGVDGAWYFLEMNTRLQVEHPVTELVTGVDLVAWQLWIVEGARIDPALDRPEPRGHAVEARVTAEDPAHGFLPTGGRITGLVWPEAASGRAPHEIVSGRAPHEVVSGRAPHEAGPDGVRVDAGVRAGDVVSTAYDSLLGKVIAHGATREQALDRLDRALAGTRILGVETSVGYLRRLLAHPRVRAGDLDTGLLAAAPELAAQPLDSGALVAASLGRLATLERAAGGDPFGADGWRVGVPAPIRWRAHSGDRVVDVAVRGSTRDASVVLDEAPAHRARLVEACEFAGVGARELLAEVDGRARRYGFHADDDEVWIELDGAAWRVSWVGELAAARGDEGGEAVGPLLAPMPGTVTAVRAEAGAVVGRGDPVVVVEAMKMEHAVPAPVDGVVAELRVRNGDHVAMGQVLAVVEPREEAG</sequence>
<dbReference type="InterPro" id="IPR011053">
    <property type="entry name" value="Single_hybrid_motif"/>
</dbReference>
<protein>
    <recommendedName>
        <fullName evidence="2">biotin carboxylase</fullName>
        <ecNumber evidence="2">6.3.4.14</ecNumber>
    </recommendedName>
</protein>
<evidence type="ECO:0000259" key="10">
    <source>
        <dbReference type="PROSITE" id="PS50979"/>
    </source>
</evidence>
<dbReference type="Pfam" id="PF00364">
    <property type="entry name" value="Biotin_lipoyl"/>
    <property type="match status" value="1"/>
</dbReference>
<evidence type="ECO:0000256" key="7">
    <source>
        <dbReference type="PROSITE-ProRule" id="PRU00409"/>
    </source>
</evidence>
<dbReference type="PROSITE" id="PS50975">
    <property type="entry name" value="ATP_GRASP"/>
    <property type="match status" value="1"/>
</dbReference>
<dbReference type="Proteomes" id="UP000291469">
    <property type="component" value="Chromosome"/>
</dbReference>
<dbReference type="KEGG" id="erz:ER308_14640"/>
<accession>A0A411YLG1</accession>
<gene>
    <name evidence="11" type="ORF">ER308_14640</name>
</gene>
<dbReference type="InterPro" id="IPR050856">
    <property type="entry name" value="Biotin_carboxylase_complex"/>
</dbReference>
<dbReference type="CDD" id="cd06850">
    <property type="entry name" value="biotinyl_domain"/>
    <property type="match status" value="1"/>
</dbReference>
<dbReference type="InterPro" id="IPR000089">
    <property type="entry name" value="Biotin_lipoyl"/>
</dbReference>
<dbReference type="GO" id="GO:0046872">
    <property type="term" value="F:metal ion binding"/>
    <property type="evidence" value="ECO:0007669"/>
    <property type="project" value="InterPro"/>
</dbReference>
<dbReference type="SUPFAM" id="SSF52440">
    <property type="entry name" value="PreATP-grasp domain"/>
    <property type="match status" value="1"/>
</dbReference>
<keyword evidence="12" id="KW-1185">Reference proteome</keyword>
<evidence type="ECO:0000259" key="8">
    <source>
        <dbReference type="PROSITE" id="PS50968"/>
    </source>
</evidence>
<evidence type="ECO:0000256" key="5">
    <source>
        <dbReference type="ARBA" id="ARBA00022840"/>
    </source>
</evidence>
<dbReference type="InterPro" id="IPR001882">
    <property type="entry name" value="Biotin_BS"/>
</dbReference>
<dbReference type="Pfam" id="PF21139">
    <property type="entry name" value="BT_MCC_alpha"/>
    <property type="match status" value="1"/>
</dbReference>
<dbReference type="SUPFAM" id="SSF56059">
    <property type="entry name" value="Glutathione synthetase ATP-binding domain-like"/>
    <property type="match status" value="1"/>
</dbReference>
<dbReference type="Gene3D" id="3.30.700.40">
    <property type="match status" value="1"/>
</dbReference>
<dbReference type="SUPFAM" id="SSF51246">
    <property type="entry name" value="Rudiment single hybrid motif"/>
    <property type="match status" value="1"/>
</dbReference>
<dbReference type="InterPro" id="IPR016185">
    <property type="entry name" value="PreATP-grasp_dom_sf"/>
</dbReference>
<dbReference type="InterPro" id="IPR005481">
    <property type="entry name" value="BC-like_N"/>
</dbReference>
<feature type="domain" description="Lipoyl-binding" evidence="8">
    <location>
        <begin position="611"/>
        <end position="688"/>
    </location>
</feature>
<dbReference type="SMART" id="SM00878">
    <property type="entry name" value="Biotin_carb_C"/>
    <property type="match status" value="1"/>
</dbReference>
<dbReference type="InterPro" id="IPR005482">
    <property type="entry name" value="Biotin_COase_C"/>
</dbReference>
<reference evidence="11 12" key="1">
    <citation type="submission" date="2019-01" db="EMBL/GenBank/DDBJ databases">
        <title>Egibacter rhizosphaerae EGI 80759T.</title>
        <authorList>
            <person name="Chen D.-D."/>
            <person name="Tian Y."/>
            <person name="Jiao J.-Y."/>
            <person name="Zhang X.-T."/>
            <person name="Zhang Y.-G."/>
            <person name="Zhang Y."/>
            <person name="Xiao M."/>
            <person name="Shu W.-S."/>
            <person name="Li W.-J."/>
        </authorList>
    </citation>
    <scope>NUCLEOTIDE SEQUENCE [LARGE SCALE GENOMIC DNA]</scope>
    <source>
        <strain evidence="11 12">EGI 80759</strain>
    </source>
</reference>
<dbReference type="OrthoDB" id="4435847at2"/>
<evidence type="ECO:0000256" key="4">
    <source>
        <dbReference type="ARBA" id="ARBA00022741"/>
    </source>
</evidence>
<dbReference type="PANTHER" id="PTHR18866:SF33">
    <property type="entry name" value="METHYLCROTONOYL-COA CARBOXYLASE SUBUNIT ALPHA, MITOCHONDRIAL-RELATED"/>
    <property type="match status" value="1"/>
</dbReference>
<organism evidence="11 12">
    <name type="scientific">Egibacter rhizosphaerae</name>
    <dbReference type="NCBI Taxonomy" id="1670831"/>
    <lineage>
        <taxon>Bacteria</taxon>
        <taxon>Bacillati</taxon>
        <taxon>Actinomycetota</taxon>
        <taxon>Nitriliruptoria</taxon>
        <taxon>Egibacterales</taxon>
        <taxon>Egibacteraceae</taxon>
        <taxon>Egibacter</taxon>
    </lineage>
</organism>
<keyword evidence="3" id="KW-0436">Ligase</keyword>
<dbReference type="Pfam" id="PF02785">
    <property type="entry name" value="Biotin_carb_C"/>
    <property type="match status" value="1"/>
</dbReference>
<dbReference type="FunFam" id="2.40.50.100:FF:000003">
    <property type="entry name" value="Acetyl-CoA carboxylase biotin carboxyl carrier protein"/>
    <property type="match status" value="1"/>
</dbReference>
<name>A0A411YLG1_9ACTN</name>
<dbReference type="EC" id="6.3.4.14" evidence="2"/>
<dbReference type="PROSITE" id="PS00866">
    <property type="entry name" value="CPSASE_1"/>
    <property type="match status" value="1"/>
</dbReference>
<dbReference type="AlphaFoldDB" id="A0A411YLG1"/>
<dbReference type="InterPro" id="IPR048429">
    <property type="entry name" value="MCC_alpha_BT"/>
</dbReference>
<dbReference type="PROSITE" id="PS00867">
    <property type="entry name" value="CPSASE_2"/>
    <property type="match status" value="1"/>
</dbReference>
<feature type="domain" description="ATP-grasp" evidence="9">
    <location>
        <begin position="116"/>
        <end position="318"/>
    </location>
</feature>
<evidence type="ECO:0000256" key="3">
    <source>
        <dbReference type="ARBA" id="ARBA00022598"/>
    </source>
</evidence>
<dbReference type="PROSITE" id="PS50979">
    <property type="entry name" value="BC"/>
    <property type="match status" value="1"/>
</dbReference>
<evidence type="ECO:0000256" key="1">
    <source>
        <dbReference type="ARBA" id="ARBA00001953"/>
    </source>
</evidence>
<dbReference type="PROSITE" id="PS00188">
    <property type="entry name" value="BIOTIN"/>
    <property type="match status" value="1"/>
</dbReference>
<dbReference type="Gene3D" id="2.40.50.100">
    <property type="match status" value="1"/>
</dbReference>
<evidence type="ECO:0000259" key="9">
    <source>
        <dbReference type="PROSITE" id="PS50975"/>
    </source>
</evidence>
<evidence type="ECO:0000313" key="11">
    <source>
        <dbReference type="EMBL" id="QBI22059.1"/>
    </source>
</evidence>
<dbReference type="Pfam" id="PF00289">
    <property type="entry name" value="Biotin_carb_N"/>
    <property type="match status" value="1"/>
</dbReference>
<dbReference type="PANTHER" id="PTHR18866">
    <property type="entry name" value="CARBOXYLASE:PYRUVATE/ACETYL-COA/PROPIONYL-COA CARBOXYLASE"/>
    <property type="match status" value="1"/>
</dbReference>
<dbReference type="InterPro" id="IPR011764">
    <property type="entry name" value="Biotin_carboxylation_dom"/>
</dbReference>
<dbReference type="GO" id="GO:0004075">
    <property type="term" value="F:biotin carboxylase activity"/>
    <property type="evidence" value="ECO:0007669"/>
    <property type="project" value="UniProtKB-EC"/>
</dbReference>
<dbReference type="InterPro" id="IPR005479">
    <property type="entry name" value="CPAse_ATP-bd"/>
</dbReference>
<keyword evidence="6" id="KW-0092">Biotin</keyword>
<feature type="domain" description="Biotin carboxylation" evidence="10">
    <location>
        <begin position="1"/>
        <end position="476"/>
    </location>
</feature>
<evidence type="ECO:0000256" key="2">
    <source>
        <dbReference type="ARBA" id="ARBA00013263"/>
    </source>
</evidence>
<dbReference type="Pfam" id="PF02786">
    <property type="entry name" value="CPSase_L_D2"/>
    <property type="match status" value="1"/>
</dbReference>
<dbReference type="InterPro" id="IPR011054">
    <property type="entry name" value="Rudment_hybrid_motif"/>
</dbReference>
<proteinExistence type="predicted"/>
<evidence type="ECO:0000313" key="12">
    <source>
        <dbReference type="Proteomes" id="UP000291469"/>
    </source>
</evidence>
<dbReference type="EMBL" id="CP036402">
    <property type="protein sequence ID" value="QBI22059.1"/>
    <property type="molecule type" value="Genomic_DNA"/>
</dbReference>
<dbReference type="InterPro" id="IPR011761">
    <property type="entry name" value="ATP-grasp"/>
</dbReference>
<dbReference type="GO" id="GO:0005524">
    <property type="term" value="F:ATP binding"/>
    <property type="evidence" value="ECO:0007669"/>
    <property type="project" value="UniProtKB-UniRule"/>
</dbReference>
<dbReference type="PROSITE" id="PS50968">
    <property type="entry name" value="BIOTINYL_LIPOYL"/>
    <property type="match status" value="1"/>
</dbReference>
<keyword evidence="5 7" id="KW-0067">ATP-binding</keyword>
<evidence type="ECO:0000256" key="6">
    <source>
        <dbReference type="ARBA" id="ARBA00023267"/>
    </source>
</evidence>
<comment type="cofactor">
    <cofactor evidence="1">
        <name>biotin</name>
        <dbReference type="ChEBI" id="CHEBI:57586"/>
    </cofactor>
</comment>
<keyword evidence="4 7" id="KW-0547">Nucleotide-binding</keyword>